<evidence type="ECO:0000313" key="2">
    <source>
        <dbReference type="Proteomes" id="UP000095209"/>
    </source>
</evidence>
<evidence type="ECO:0000313" key="1">
    <source>
        <dbReference type="EMBL" id="OEH92452.1"/>
    </source>
</evidence>
<accession>A0A1E5LEF5</accession>
<sequence>MNNYRPQHYYESQQPTQSYRSYPTSYYEYPPKQYATQEQWAQTEPTQPYWGMNTNGWQQSMPHMPQQPVQYHPYMHPGHGMYVPRPPRYNLMTFFQNDDGKFDMNKTMSTMNQITTTVKQVSPLVKTAGPLLSKLAGVR</sequence>
<proteinExistence type="predicted"/>
<organism evidence="1 2">
    <name type="scientific">Bacillus solimangrovi</name>
    <dbReference type="NCBI Taxonomy" id="1305675"/>
    <lineage>
        <taxon>Bacteria</taxon>
        <taxon>Bacillati</taxon>
        <taxon>Bacillota</taxon>
        <taxon>Bacilli</taxon>
        <taxon>Bacillales</taxon>
        <taxon>Bacillaceae</taxon>
        <taxon>Bacillus</taxon>
    </lineage>
</organism>
<dbReference type="Pfam" id="PF14179">
    <property type="entry name" value="YppG"/>
    <property type="match status" value="1"/>
</dbReference>
<dbReference type="EMBL" id="MJEH01000028">
    <property type="protein sequence ID" value="OEH92452.1"/>
    <property type="molecule type" value="Genomic_DNA"/>
</dbReference>
<dbReference type="RefSeq" id="WP_069717529.1">
    <property type="nucleotide sequence ID" value="NZ_MJEH01000028.1"/>
</dbReference>
<evidence type="ECO:0008006" key="3">
    <source>
        <dbReference type="Google" id="ProtNLM"/>
    </source>
</evidence>
<dbReference type="Proteomes" id="UP000095209">
    <property type="component" value="Unassembled WGS sequence"/>
</dbReference>
<reference evidence="1 2" key="1">
    <citation type="submission" date="2016-08" db="EMBL/GenBank/DDBJ databases">
        <title>Genome of Bacillus solimangrovi GH2-4.</title>
        <authorList>
            <person name="Lim S."/>
            <person name="Kim B.-C."/>
        </authorList>
    </citation>
    <scope>NUCLEOTIDE SEQUENCE [LARGE SCALE GENOMIC DNA]</scope>
    <source>
        <strain evidence="1 2">GH2-4</strain>
    </source>
</reference>
<dbReference type="AlphaFoldDB" id="A0A1E5LEF5"/>
<protein>
    <recommendedName>
        <fullName evidence="3">Spore coat protein</fullName>
    </recommendedName>
</protein>
<dbReference type="InterPro" id="IPR025555">
    <property type="entry name" value="YppG"/>
</dbReference>
<comment type="caution">
    <text evidence="1">The sequence shown here is derived from an EMBL/GenBank/DDBJ whole genome shotgun (WGS) entry which is preliminary data.</text>
</comment>
<name>A0A1E5LEF5_9BACI</name>
<dbReference type="OrthoDB" id="2456726at2"/>
<keyword evidence="2" id="KW-1185">Reference proteome</keyword>
<gene>
    <name evidence="1" type="ORF">BFG57_15845</name>
</gene>